<dbReference type="AlphaFoldDB" id="A0AAD5RCR9"/>
<proteinExistence type="predicted"/>
<gene>
    <name evidence="2" type="ORF">KIN20_036033</name>
</gene>
<keyword evidence="3" id="KW-1185">Reference proteome</keyword>
<organism evidence="2 3">
    <name type="scientific">Parelaphostrongylus tenuis</name>
    <name type="common">Meningeal worm</name>
    <dbReference type="NCBI Taxonomy" id="148309"/>
    <lineage>
        <taxon>Eukaryota</taxon>
        <taxon>Metazoa</taxon>
        <taxon>Ecdysozoa</taxon>
        <taxon>Nematoda</taxon>
        <taxon>Chromadorea</taxon>
        <taxon>Rhabditida</taxon>
        <taxon>Rhabditina</taxon>
        <taxon>Rhabditomorpha</taxon>
        <taxon>Strongyloidea</taxon>
        <taxon>Metastrongylidae</taxon>
        <taxon>Parelaphostrongylus</taxon>
    </lineage>
</organism>
<comment type="caution">
    <text evidence="2">The sequence shown here is derived from an EMBL/GenBank/DDBJ whole genome shotgun (WGS) entry which is preliminary data.</text>
</comment>
<name>A0AAD5RCR9_PARTN</name>
<dbReference type="Proteomes" id="UP001196413">
    <property type="component" value="Unassembled WGS sequence"/>
</dbReference>
<evidence type="ECO:0000256" key="1">
    <source>
        <dbReference type="SAM" id="MobiDB-lite"/>
    </source>
</evidence>
<reference evidence="2" key="1">
    <citation type="submission" date="2021-06" db="EMBL/GenBank/DDBJ databases">
        <title>Parelaphostrongylus tenuis whole genome reference sequence.</title>
        <authorList>
            <person name="Garwood T.J."/>
            <person name="Larsen P.A."/>
            <person name="Fountain-Jones N.M."/>
            <person name="Garbe J.R."/>
            <person name="Macchietto M.G."/>
            <person name="Kania S.A."/>
            <person name="Gerhold R.W."/>
            <person name="Richards J.E."/>
            <person name="Wolf T.M."/>
        </authorList>
    </citation>
    <scope>NUCLEOTIDE SEQUENCE</scope>
    <source>
        <strain evidence="2">MNPRO001-30</strain>
        <tissue evidence="2">Meninges</tissue>
    </source>
</reference>
<dbReference type="EMBL" id="JAHQIW010007315">
    <property type="protein sequence ID" value="KAJ1373586.1"/>
    <property type="molecule type" value="Genomic_DNA"/>
</dbReference>
<evidence type="ECO:0000313" key="2">
    <source>
        <dbReference type="EMBL" id="KAJ1373586.1"/>
    </source>
</evidence>
<feature type="compositionally biased region" description="Polar residues" evidence="1">
    <location>
        <begin position="24"/>
        <end position="40"/>
    </location>
</feature>
<feature type="region of interest" description="Disordered" evidence="1">
    <location>
        <begin position="1"/>
        <end position="52"/>
    </location>
</feature>
<protein>
    <submittedName>
        <fullName evidence="2">Uncharacterized protein</fullName>
    </submittedName>
</protein>
<accession>A0AAD5RCR9</accession>
<evidence type="ECO:0000313" key="3">
    <source>
        <dbReference type="Proteomes" id="UP001196413"/>
    </source>
</evidence>
<sequence>MVTVTNSDVAAESIMEDLTDAETVGQSATKPSNASPSTTEVAIYGEPLLKTS</sequence>